<dbReference type="InterPro" id="IPR039448">
    <property type="entry name" value="Beta_helix"/>
</dbReference>
<organism evidence="2 3">
    <name type="scientific">Stigmatella ashevillensis</name>
    <dbReference type="NCBI Taxonomy" id="2995309"/>
    <lineage>
        <taxon>Bacteria</taxon>
        <taxon>Pseudomonadati</taxon>
        <taxon>Myxococcota</taxon>
        <taxon>Myxococcia</taxon>
        <taxon>Myxococcales</taxon>
        <taxon>Cystobacterineae</taxon>
        <taxon>Archangiaceae</taxon>
        <taxon>Stigmatella</taxon>
    </lineage>
</organism>
<keyword evidence="3" id="KW-1185">Reference proteome</keyword>
<evidence type="ECO:0000313" key="2">
    <source>
        <dbReference type="EMBL" id="MDC0707439.1"/>
    </source>
</evidence>
<dbReference type="RefSeq" id="WP_272134659.1">
    <property type="nucleotide sequence ID" value="NZ_JAQNDM010000001.1"/>
</dbReference>
<protein>
    <submittedName>
        <fullName evidence="2">Right-handed parallel beta-helix repeat-containing protein</fullName>
    </submittedName>
</protein>
<evidence type="ECO:0000259" key="1">
    <source>
        <dbReference type="Pfam" id="PF13229"/>
    </source>
</evidence>
<comment type="caution">
    <text evidence="2">The sequence shown here is derived from an EMBL/GenBank/DDBJ whole genome shotgun (WGS) entry which is preliminary data.</text>
</comment>
<gene>
    <name evidence="2" type="ORF">POL68_03055</name>
</gene>
<accession>A0ABT5D307</accession>
<dbReference type="InterPro" id="IPR011050">
    <property type="entry name" value="Pectin_lyase_fold/virulence"/>
</dbReference>
<dbReference type="EMBL" id="JAQNDM010000001">
    <property type="protein sequence ID" value="MDC0707439.1"/>
    <property type="molecule type" value="Genomic_DNA"/>
</dbReference>
<dbReference type="InterPro" id="IPR059226">
    <property type="entry name" value="Choice_anch_Q_dom"/>
</dbReference>
<dbReference type="SMART" id="SM00710">
    <property type="entry name" value="PbH1"/>
    <property type="match status" value="7"/>
</dbReference>
<evidence type="ECO:0000313" key="3">
    <source>
        <dbReference type="Proteomes" id="UP001221838"/>
    </source>
</evidence>
<dbReference type="Proteomes" id="UP001221838">
    <property type="component" value="Unassembled WGS sequence"/>
</dbReference>
<dbReference type="NCBIfam" id="NF041518">
    <property type="entry name" value="choice_anch_Q"/>
    <property type="match status" value="1"/>
</dbReference>
<feature type="domain" description="Right handed beta helix" evidence="1">
    <location>
        <begin position="239"/>
        <end position="397"/>
    </location>
</feature>
<dbReference type="Gene3D" id="2.160.20.10">
    <property type="entry name" value="Single-stranded right-handed beta-helix, Pectin lyase-like"/>
    <property type="match status" value="1"/>
</dbReference>
<dbReference type="SUPFAM" id="SSF51126">
    <property type="entry name" value="Pectin lyase-like"/>
    <property type="match status" value="1"/>
</dbReference>
<sequence length="476" mass="49641">MILLSGCFTAMACGGGDSPPSGEERADAAAPQGLACQTQAQGGGCSEILVPNSSNYFWVSGENQPTSRYAGKTLCIPAGTYTGIGLYKVVASASQPAVITNCGGQAIFHSTSGSPFYVGGGSRHLRISGTGSAAHTYGLVAGTSGKNQAHLDLREGTSDVEIDHVEVSGNGNGGVGIAFRTYPACSGGTWRRGTWAQYNTKIHDTYVHGTKYEGMYIGPSHHGWVSANDYTPGFDCSGGVRWTEADVVGVEVTDNRLENIGNDGIQVGGALQGMTIRRNVIKDYGLNQDESHSGGITVNPGSKGLIDSNWIEATQAYRTQGIAFQGLGGSVVSNNVILGARWGTMFLRNSDVNLELSLPDVAYYHNTVVNSTYQGLFFFCNNLDTVLFKNNIVAGTPTLYAGNGGNTACVQSLSSGNLLNTQLSAAGFVNAAAKDFHLLPASAAVNTGMSLEGVVNADHDGVSRLGSPYDLGAFAQ</sequence>
<dbReference type="InterPro" id="IPR012334">
    <property type="entry name" value="Pectin_lyas_fold"/>
</dbReference>
<name>A0ABT5D307_9BACT</name>
<dbReference type="Pfam" id="PF13229">
    <property type="entry name" value="Beta_helix"/>
    <property type="match status" value="1"/>
</dbReference>
<proteinExistence type="predicted"/>
<reference evidence="2 3" key="1">
    <citation type="submission" date="2022-11" db="EMBL/GenBank/DDBJ databases">
        <title>Minimal conservation of predation-associated metabolite biosynthetic gene clusters underscores biosynthetic potential of Myxococcota including descriptions for ten novel species: Archangium lansinium sp. nov., Myxococcus landrumus sp. nov., Nannocystis bai.</title>
        <authorList>
            <person name="Ahearne A."/>
            <person name="Stevens C."/>
            <person name="Dowd S."/>
        </authorList>
    </citation>
    <scope>NUCLEOTIDE SEQUENCE [LARGE SCALE GENOMIC DNA]</scope>
    <source>
        <strain evidence="2 3">NCWAL01</strain>
    </source>
</reference>
<dbReference type="InterPro" id="IPR006626">
    <property type="entry name" value="PbH1"/>
</dbReference>